<gene>
    <name evidence="2" type="ORF">ENR23_04720</name>
</gene>
<reference evidence="2" key="1">
    <citation type="journal article" date="2020" name="mSystems">
        <title>Genome- and Community-Level Interaction Insights into Carbon Utilization and Element Cycling Functions of Hydrothermarchaeota in Hydrothermal Sediment.</title>
        <authorList>
            <person name="Zhou Z."/>
            <person name="Liu Y."/>
            <person name="Xu W."/>
            <person name="Pan J."/>
            <person name="Luo Z.H."/>
            <person name="Li M."/>
        </authorList>
    </citation>
    <scope>NUCLEOTIDE SEQUENCE [LARGE SCALE GENOMIC DNA]</scope>
    <source>
        <strain evidence="2">SpSt-381</strain>
    </source>
</reference>
<feature type="region of interest" description="Disordered" evidence="1">
    <location>
        <begin position="52"/>
        <end position="100"/>
    </location>
</feature>
<sequence length="100" mass="10724">MNTPGKTAEFDHGVFTTSDPEIIEFLRNDRSYGIDYFENQDDLSATVNPAVASSAEGEELEVTRPRTRAGQRAGVKAKPTTAADVDDEAAAEGADSSDEE</sequence>
<accession>A0A832I0G2</accession>
<comment type="caution">
    <text evidence="2">The sequence shown here is derived from an EMBL/GenBank/DDBJ whole genome shotgun (WGS) entry which is preliminary data.</text>
</comment>
<feature type="compositionally biased region" description="Acidic residues" evidence="1">
    <location>
        <begin position="84"/>
        <end position="100"/>
    </location>
</feature>
<name>A0A832I0G2_UNCEI</name>
<evidence type="ECO:0000256" key="1">
    <source>
        <dbReference type="SAM" id="MobiDB-lite"/>
    </source>
</evidence>
<protein>
    <submittedName>
        <fullName evidence="2">Uncharacterized protein</fullName>
    </submittedName>
</protein>
<dbReference type="AlphaFoldDB" id="A0A832I0G2"/>
<proteinExistence type="predicted"/>
<dbReference type="EMBL" id="DSQF01000012">
    <property type="protein sequence ID" value="HGZ42722.1"/>
    <property type="molecule type" value="Genomic_DNA"/>
</dbReference>
<organism evidence="2">
    <name type="scientific">Eiseniibacteriota bacterium</name>
    <dbReference type="NCBI Taxonomy" id="2212470"/>
    <lineage>
        <taxon>Bacteria</taxon>
        <taxon>Candidatus Eiseniibacteriota</taxon>
    </lineage>
</organism>
<evidence type="ECO:0000313" key="2">
    <source>
        <dbReference type="EMBL" id="HGZ42722.1"/>
    </source>
</evidence>